<evidence type="ECO:0000256" key="3">
    <source>
        <dbReference type="ARBA" id="ARBA00022525"/>
    </source>
</evidence>
<dbReference type="PROSITE" id="PS00138">
    <property type="entry name" value="SUBTILASE_SER"/>
    <property type="match status" value="1"/>
</dbReference>
<dbReference type="GO" id="GO:0004252">
    <property type="term" value="F:serine-type endopeptidase activity"/>
    <property type="evidence" value="ECO:0007669"/>
    <property type="project" value="UniProtKB-UniRule"/>
</dbReference>
<dbReference type="InterPro" id="IPR050131">
    <property type="entry name" value="Peptidase_S8_subtilisin-like"/>
</dbReference>
<keyword evidence="5 12" id="KW-0732">Signal</keyword>
<keyword evidence="4 10" id="KW-0645">Protease</keyword>
<dbReference type="PRINTS" id="PR00723">
    <property type="entry name" value="SUBTILISIN"/>
</dbReference>
<dbReference type="EMBL" id="PQWB01000089">
    <property type="protein sequence ID" value="POZ60853.1"/>
    <property type="molecule type" value="Genomic_DNA"/>
</dbReference>
<dbReference type="CDD" id="cd07496">
    <property type="entry name" value="Peptidases_S8_13"/>
    <property type="match status" value="1"/>
</dbReference>
<comment type="subcellular location">
    <subcellularLocation>
        <location evidence="1">Secreted</location>
    </subcellularLocation>
</comment>
<dbReference type="Gene3D" id="3.40.50.200">
    <property type="entry name" value="Peptidase S8/S53 domain"/>
    <property type="match status" value="1"/>
</dbReference>
<feature type="active site" description="Charge relay system" evidence="9 10">
    <location>
        <position position="172"/>
    </location>
</feature>
<dbReference type="RefSeq" id="WP_103903782.1">
    <property type="nucleotide sequence ID" value="NZ_PQWB01000089.1"/>
</dbReference>
<accession>A0A2S5DCN4</accession>
<dbReference type="InterPro" id="IPR034176">
    <property type="entry name" value="Peptidases_S8_13"/>
</dbReference>
<dbReference type="Proteomes" id="UP000237082">
    <property type="component" value="Unassembled WGS sequence"/>
</dbReference>
<reference evidence="15" key="1">
    <citation type="submission" date="2018-02" db="EMBL/GenBank/DDBJ databases">
        <authorList>
            <person name="O'Hara-Hanley K."/>
            <person name="Soby S."/>
        </authorList>
    </citation>
    <scope>NUCLEOTIDE SEQUENCE [LARGE SCALE GENOMIC DNA]</scope>
    <source>
        <strain evidence="15">MWU14-2602</strain>
    </source>
</reference>
<feature type="region of interest" description="Disordered" evidence="11">
    <location>
        <begin position="192"/>
        <end position="239"/>
    </location>
</feature>
<evidence type="ECO:0000256" key="11">
    <source>
        <dbReference type="SAM" id="MobiDB-lite"/>
    </source>
</evidence>
<protein>
    <submittedName>
        <fullName evidence="14">Serine protease</fullName>
    </submittedName>
</protein>
<organism evidence="14 15">
    <name type="scientific">Chromobacterium alticapitis</name>
    <dbReference type="NCBI Taxonomy" id="2073169"/>
    <lineage>
        <taxon>Bacteria</taxon>
        <taxon>Pseudomonadati</taxon>
        <taxon>Pseudomonadota</taxon>
        <taxon>Betaproteobacteria</taxon>
        <taxon>Neisseriales</taxon>
        <taxon>Chromobacteriaceae</taxon>
        <taxon>Chromobacterium</taxon>
    </lineage>
</organism>
<feature type="chain" id="PRO_5015583628" evidence="12">
    <location>
        <begin position="23"/>
        <end position="480"/>
    </location>
</feature>
<dbReference type="PANTHER" id="PTHR43806:SF11">
    <property type="entry name" value="CEREVISIN-RELATED"/>
    <property type="match status" value="1"/>
</dbReference>
<dbReference type="InterPro" id="IPR036852">
    <property type="entry name" value="Peptidase_S8/S53_dom_sf"/>
</dbReference>
<proteinExistence type="inferred from homology"/>
<dbReference type="Pfam" id="PF00082">
    <property type="entry name" value="Peptidase_S8"/>
    <property type="match status" value="1"/>
</dbReference>
<evidence type="ECO:0000256" key="12">
    <source>
        <dbReference type="SAM" id="SignalP"/>
    </source>
</evidence>
<evidence type="ECO:0000313" key="14">
    <source>
        <dbReference type="EMBL" id="POZ60853.1"/>
    </source>
</evidence>
<dbReference type="FunFam" id="3.40.50.200:FF:000022">
    <property type="entry name" value="Extracellular protease"/>
    <property type="match status" value="1"/>
</dbReference>
<name>A0A2S5DCN4_9NEIS</name>
<comment type="caution">
    <text evidence="14">The sequence shown here is derived from an EMBL/GenBank/DDBJ whole genome shotgun (WGS) entry which is preliminary data.</text>
</comment>
<dbReference type="AlphaFoldDB" id="A0A2S5DCN4"/>
<feature type="compositionally biased region" description="Polar residues" evidence="11">
    <location>
        <begin position="209"/>
        <end position="223"/>
    </location>
</feature>
<dbReference type="PROSITE" id="PS00137">
    <property type="entry name" value="SUBTILASE_HIS"/>
    <property type="match status" value="1"/>
</dbReference>
<evidence type="ECO:0000256" key="10">
    <source>
        <dbReference type="PROSITE-ProRule" id="PRU01240"/>
    </source>
</evidence>
<dbReference type="GO" id="GO:0006508">
    <property type="term" value="P:proteolysis"/>
    <property type="evidence" value="ECO:0007669"/>
    <property type="project" value="UniProtKB-KW"/>
</dbReference>
<keyword evidence="15" id="KW-1185">Reference proteome</keyword>
<evidence type="ECO:0000256" key="4">
    <source>
        <dbReference type="ARBA" id="ARBA00022670"/>
    </source>
</evidence>
<evidence type="ECO:0000259" key="13">
    <source>
        <dbReference type="Pfam" id="PF00082"/>
    </source>
</evidence>
<evidence type="ECO:0000256" key="7">
    <source>
        <dbReference type="ARBA" id="ARBA00022825"/>
    </source>
</evidence>
<dbReference type="GO" id="GO:0005576">
    <property type="term" value="C:extracellular region"/>
    <property type="evidence" value="ECO:0007669"/>
    <property type="project" value="UniProtKB-SubCell"/>
</dbReference>
<dbReference type="InterPro" id="IPR015500">
    <property type="entry name" value="Peptidase_S8_subtilisin-rel"/>
</dbReference>
<evidence type="ECO:0000256" key="6">
    <source>
        <dbReference type="ARBA" id="ARBA00022801"/>
    </source>
</evidence>
<dbReference type="PANTHER" id="PTHR43806">
    <property type="entry name" value="PEPTIDASE S8"/>
    <property type="match status" value="1"/>
</dbReference>
<keyword evidence="7 10" id="KW-0720">Serine protease</keyword>
<evidence type="ECO:0000256" key="1">
    <source>
        <dbReference type="ARBA" id="ARBA00004613"/>
    </source>
</evidence>
<evidence type="ECO:0000256" key="5">
    <source>
        <dbReference type="ARBA" id="ARBA00022729"/>
    </source>
</evidence>
<dbReference type="PROSITE" id="PS51892">
    <property type="entry name" value="SUBTILASE"/>
    <property type="match status" value="1"/>
</dbReference>
<feature type="active site" description="Charge relay system" evidence="9 10">
    <location>
        <position position="419"/>
    </location>
</feature>
<evidence type="ECO:0000256" key="9">
    <source>
        <dbReference type="PIRSR" id="PIRSR615500-1"/>
    </source>
</evidence>
<evidence type="ECO:0000256" key="2">
    <source>
        <dbReference type="ARBA" id="ARBA00011073"/>
    </source>
</evidence>
<sequence>MKKLKLASLLLAAGVASAAAQAAPGNEVAGIIVKYRQVSSAQLAAQAASLPRGKVLSAQPADARQRAQKLQQLTGVPLRFERQMGTGAYVFHTGKALSPDEAQQLSRRIQQDPNVEYAEPNYIKHANFEPSSPLYQQQQWDMKASAAEPGAMNLPDAWNLSKGLGVTVAVLDTGYRPHKDLKPNLLEPGYNFVSKPEDARLKPGPDGQTARQANAMDQGSWKSANDCGPGSAADDSSWHGTHVAGTIAAAGGDKNGISGVAPRAKILPVRVLGRCGGTDADITDAMLWAVGAAVPGAPINPSPARVINMSLGGSQPCTQSYRSVIQQIHARNGIVVVSAGNSNRNARTASPSSCYGVISVASNGQAGAIASYSNYGATVAVTAPGGDLNVGDPGIYSTINSGKTAPEDDNAYEAMMGTSMAAPHVSGLVALMLSINPQLDWKAVRNLLIQTSHKAPGNCTGCSAGLVDAAAAVRAAQNYR</sequence>
<dbReference type="OrthoDB" id="9790784at2"/>
<evidence type="ECO:0000313" key="15">
    <source>
        <dbReference type="Proteomes" id="UP000237082"/>
    </source>
</evidence>
<comment type="similarity">
    <text evidence="2 10">Belongs to the peptidase S8 family.</text>
</comment>
<keyword evidence="8" id="KW-0865">Zymogen</keyword>
<feature type="active site" description="Charge relay system" evidence="9 10">
    <location>
        <position position="239"/>
    </location>
</feature>
<dbReference type="InterPro" id="IPR000209">
    <property type="entry name" value="Peptidase_S8/S53_dom"/>
</dbReference>
<dbReference type="InterPro" id="IPR023828">
    <property type="entry name" value="Peptidase_S8_Ser-AS"/>
</dbReference>
<evidence type="ECO:0000256" key="8">
    <source>
        <dbReference type="ARBA" id="ARBA00023145"/>
    </source>
</evidence>
<dbReference type="InterPro" id="IPR022398">
    <property type="entry name" value="Peptidase_S8_His-AS"/>
</dbReference>
<gene>
    <name evidence="14" type="ORF">C2I19_16655</name>
</gene>
<dbReference type="SUPFAM" id="SSF52743">
    <property type="entry name" value="Subtilisin-like"/>
    <property type="match status" value="1"/>
</dbReference>
<keyword evidence="3" id="KW-0964">Secreted</keyword>
<keyword evidence="6 10" id="KW-0378">Hydrolase</keyword>
<feature type="domain" description="Peptidase S8/S53" evidence="13">
    <location>
        <begin position="165"/>
        <end position="455"/>
    </location>
</feature>
<feature type="signal peptide" evidence="12">
    <location>
        <begin position="1"/>
        <end position="22"/>
    </location>
</feature>